<sequence length="65" mass="7340">MTNEIYPAPACECGAVLDEGQTRCLKCLARDRWARKQAGKRNRRGQTRRPPRGPRKSSKAGVIWS</sequence>
<dbReference type="Proteomes" id="UP001597368">
    <property type="component" value="Unassembled WGS sequence"/>
</dbReference>
<name>A0ABW4STU1_9ACTN</name>
<feature type="region of interest" description="Disordered" evidence="1">
    <location>
        <begin position="35"/>
        <end position="65"/>
    </location>
</feature>
<organism evidence="2 3">
    <name type="scientific">Nonomuraea mangrovi</name>
    <dbReference type="NCBI Taxonomy" id="2316207"/>
    <lineage>
        <taxon>Bacteria</taxon>
        <taxon>Bacillati</taxon>
        <taxon>Actinomycetota</taxon>
        <taxon>Actinomycetes</taxon>
        <taxon>Streptosporangiales</taxon>
        <taxon>Streptosporangiaceae</taxon>
        <taxon>Nonomuraea</taxon>
    </lineage>
</organism>
<protein>
    <submittedName>
        <fullName evidence="2">Uncharacterized protein</fullName>
    </submittedName>
</protein>
<proteinExistence type="predicted"/>
<evidence type="ECO:0000313" key="2">
    <source>
        <dbReference type="EMBL" id="MFD1932987.1"/>
    </source>
</evidence>
<gene>
    <name evidence="2" type="ORF">ACFSKW_16045</name>
</gene>
<keyword evidence="3" id="KW-1185">Reference proteome</keyword>
<evidence type="ECO:0000256" key="1">
    <source>
        <dbReference type="SAM" id="MobiDB-lite"/>
    </source>
</evidence>
<feature type="compositionally biased region" description="Basic residues" evidence="1">
    <location>
        <begin position="35"/>
        <end position="58"/>
    </location>
</feature>
<reference evidence="3" key="1">
    <citation type="journal article" date="2019" name="Int. J. Syst. Evol. Microbiol.">
        <title>The Global Catalogue of Microorganisms (GCM) 10K type strain sequencing project: providing services to taxonomists for standard genome sequencing and annotation.</title>
        <authorList>
            <consortium name="The Broad Institute Genomics Platform"/>
            <consortium name="The Broad Institute Genome Sequencing Center for Infectious Disease"/>
            <person name="Wu L."/>
            <person name="Ma J."/>
        </authorList>
    </citation>
    <scope>NUCLEOTIDE SEQUENCE [LARGE SCALE GENOMIC DNA]</scope>
    <source>
        <strain evidence="3">ICMP 6774ER</strain>
    </source>
</reference>
<evidence type="ECO:0000313" key="3">
    <source>
        <dbReference type="Proteomes" id="UP001597368"/>
    </source>
</evidence>
<dbReference type="RefSeq" id="WP_358144103.1">
    <property type="nucleotide sequence ID" value="NZ_JBHUFV010000022.1"/>
</dbReference>
<dbReference type="EMBL" id="JBHUFV010000022">
    <property type="protein sequence ID" value="MFD1932987.1"/>
    <property type="molecule type" value="Genomic_DNA"/>
</dbReference>
<accession>A0ABW4STU1</accession>
<comment type="caution">
    <text evidence="2">The sequence shown here is derived from an EMBL/GenBank/DDBJ whole genome shotgun (WGS) entry which is preliminary data.</text>
</comment>